<evidence type="ECO:0000256" key="11">
    <source>
        <dbReference type="ARBA" id="ARBA00032370"/>
    </source>
</evidence>
<keyword evidence="9 13" id="KW-0472">Membrane</keyword>
<dbReference type="RefSeq" id="WP_112575844.1">
    <property type="nucleotide sequence ID" value="NZ_CP043450.1"/>
</dbReference>
<dbReference type="InterPro" id="IPR001182">
    <property type="entry name" value="FtsW/RodA"/>
</dbReference>
<evidence type="ECO:0000256" key="3">
    <source>
        <dbReference type="ARBA" id="ARBA00022676"/>
    </source>
</evidence>
<evidence type="ECO:0000256" key="1">
    <source>
        <dbReference type="ARBA" id="ARBA00004141"/>
    </source>
</evidence>
<feature type="transmembrane region" description="Helical" evidence="13">
    <location>
        <begin position="392"/>
        <end position="411"/>
    </location>
</feature>
<dbReference type="Pfam" id="PF01098">
    <property type="entry name" value="FTSW_RODA_SPOVE"/>
    <property type="match status" value="1"/>
</dbReference>
<keyword evidence="8 13" id="KW-1133">Transmembrane helix</keyword>
<dbReference type="GO" id="GO:0032153">
    <property type="term" value="C:cell division site"/>
    <property type="evidence" value="ECO:0007669"/>
    <property type="project" value="TreeGrafter"/>
</dbReference>
<organism evidence="14 15">
    <name type="scientific">Mucilaginibacter rubeus</name>
    <dbReference type="NCBI Taxonomy" id="2027860"/>
    <lineage>
        <taxon>Bacteria</taxon>
        <taxon>Pseudomonadati</taxon>
        <taxon>Bacteroidota</taxon>
        <taxon>Sphingobacteriia</taxon>
        <taxon>Sphingobacteriales</taxon>
        <taxon>Sphingobacteriaceae</taxon>
        <taxon>Mucilaginibacter</taxon>
    </lineage>
</organism>
<feature type="transmembrane region" description="Helical" evidence="13">
    <location>
        <begin position="51"/>
        <end position="70"/>
    </location>
</feature>
<feature type="transmembrane region" description="Helical" evidence="13">
    <location>
        <begin position="77"/>
        <end position="96"/>
    </location>
</feature>
<dbReference type="InterPro" id="IPR018365">
    <property type="entry name" value="Cell_cycle_FtsW-rel_CS"/>
</dbReference>
<feature type="transmembrane region" description="Helical" evidence="13">
    <location>
        <begin position="207"/>
        <end position="225"/>
    </location>
</feature>
<evidence type="ECO:0000313" key="15">
    <source>
        <dbReference type="Proteomes" id="UP000251402"/>
    </source>
</evidence>
<feature type="transmembrane region" description="Helical" evidence="13">
    <location>
        <begin position="326"/>
        <end position="347"/>
    </location>
</feature>
<name>A0A5C1I9Z4_9SPHI</name>
<protein>
    <recommendedName>
        <fullName evidence="12">Cell wall polymerase</fullName>
    </recommendedName>
    <alternativeName>
        <fullName evidence="11">Peptidoglycan polymerase</fullName>
    </alternativeName>
</protein>
<dbReference type="GO" id="GO:0071555">
    <property type="term" value="P:cell wall organization"/>
    <property type="evidence" value="ECO:0007669"/>
    <property type="project" value="UniProtKB-KW"/>
</dbReference>
<dbReference type="GO" id="GO:0016757">
    <property type="term" value="F:glycosyltransferase activity"/>
    <property type="evidence" value="ECO:0007669"/>
    <property type="project" value="UniProtKB-KW"/>
</dbReference>
<dbReference type="AlphaFoldDB" id="A0A5C1I9Z4"/>
<dbReference type="PROSITE" id="PS00428">
    <property type="entry name" value="FTSW_RODA_SPOVE"/>
    <property type="match status" value="1"/>
</dbReference>
<dbReference type="PANTHER" id="PTHR30474">
    <property type="entry name" value="CELL CYCLE PROTEIN"/>
    <property type="match status" value="1"/>
</dbReference>
<keyword evidence="6" id="KW-0133">Cell shape</keyword>
<accession>A0A5C1I9Z4</accession>
<keyword evidence="3" id="KW-0328">Glycosyltransferase</keyword>
<evidence type="ECO:0000256" key="2">
    <source>
        <dbReference type="ARBA" id="ARBA00022475"/>
    </source>
</evidence>
<feature type="transmembrane region" description="Helical" evidence="13">
    <location>
        <begin position="145"/>
        <end position="162"/>
    </location>
</feature>
<evidence type="ECO:0000256" key="13">
    <source>
        <dbReference type="SAM" id="Phobius"/>
    </source>
</evidence>
<dbReference type="InterPro" id="IPR011923">
    <property type="entry name" value="RodA/MrdB"/>
</dbReference>
<dbReference type="KEGG" id="mrub:DEO27_030350"/>
<evidence type="ECO:0000256" key="8">
    <source>
        <dbReference type="ARBA" id="ARBA00022989"/>
    </source>
</evidence>
<keyword evidence="7" id="KW-0573">Peptidoglycan synthesis</keyword>
<dbReference type="PANTHER" id="PTHR30474:SF1">
    <property type="entry name" value="PEPTIDOGLYCAN GLYCOSYLTRANSFERASE MRDB"/>
    <property type="match status" value="1"/>
</dbReference>
<feature type="transmembrane region" description="Helical" evidence="13">
    <location>
        <begin position="359"/>
        <end position="386"/>
    </location>
</feature>
<reference evidence="14" key="1">
    <citation type="submission" date="2019-08" db="EMBL/GenBank/DDBJ databases">
        <title>Comparative genome analysis confer to the adaptation heavy metal polluted environment.</title>
        <authorList>
            <person name="Li Y."/>
        </authorList>
    </citation>
    <scope>NUCLEOTIDE SEQUENCE [LARGE SCALE GENOMIC DNA]</scope>
    <source>
        <strain evidence="14">P1</strain>
    </source>
</reference>
<dbReference type="EMBL" id="CP043450">
    <property type="protein sequence ID" value="QEM14140.1"/>
    <property type="molecule type" value="Genomic_DNA"/>
</dbReference>
<proteinExistence type="predicted"/>
<feature type="transmembrane region" description="Helical" evidence="13">
    <location>
        <begin position="12"/>
        <end position="31"/>
    </location>
</feature>
<keyword evidence="4" id="KW-0808">Transferase</keyword>
<feature type="transmembrane region" description="Helical" evidence="13">
    <location>
        <begin position="232"/>
        <end position="253"/>
    </location>
</feature>
<dbReference type="NCBIfam" id="TIGR02210">
    <property type="entry name" value="rodA_shape"/>
    <property type="match status" value="1"/>
</dbReference>
<feature type="transmembrane region" description="Helical" evidence="13">
    <location>
        <begin position="183"/>
        <end position="201"/>
    </location>
</feature>
<evidence type="ECO:0000256" key="4">
    <source>
        <dbReference type="ARBA" id="ARBA00022679"/>
    </source>
</evidence>
<comment type="subcellular location">
    <subcellularLocation>
        <location evidence="1">Membrane</location>
        <topology evidence="1">Multi-pass membrane protein</topology>
    </subcellularLocation>
</comment>
<dbReference type="GO" id="GO:0008360">
    <property type="term" value="P:regulation of cell shape"/>
    <property type="evidence" value="ECO:0007669"/>
    <property type="project" value="UniProtKB-KW"/>
</dbReference>
<keyword evidence="5 13" id="KW-0812">Transmembrane</keyword>
<keyword evidence="2" id="KW-1003">Cell membrane</keyword>
<sequence length="421" mass="47028">MSTQQRSFFFNVDWLTVFLYLILCTIGWFNIHAAVYDPNHQSIVDVSTNYGKQFIFICVSAVVGIVILLLESRFIAALAPAFYVVIVLLLILVLIIGRNVGGNQAWINLGGGFRLQPSEFAKFATCLLLARYLSGTNIRVTEPKSFLMAAAIIGFPMLLIMLQPDTGSTLVFCSLIFVLYREGLSPYFLIIAGLFITLFVTSLLYNPLYIILILVAITAFIIFLFKRNRQLIKTMLIGLAICIAFIFSVKFIYTHVLKKHQTERINILLGITTDLRGKGYNVNQSKIAIGSGKLWGKGYLHGTQTQYSFVPEQSTDFIFCTVGEEWGFAGSLTVISLFMFLILRVILIAERQRSPFTRVYGYGVASVLFFHVVINIGMTIGVVPVIGIPLPFISYGGSSLISFTMLLFTLIKLDSNRKSNV</sequence>
<dbReference type="GO" id="GO:0005886">
    <property type="term" value="C:plasma membrane"/>
    <property type="evidence" value="ECO:0007669"/>
    <property type="project" value="TreeGrafter"/>
</dbReference>
<evidence type="ECO:0000256" key="7">
    <source>
        <dbReference type="ARBA" id="ARBA00022984"/>
    </source>
</evidence>
<dbReference type="OrthoDB" id="9768187at2"/>
<evidence type="ECO:0000256" key="9">
    <source>
        <dbReference type="ARBA" id="ARBA00023136"/>
    </source>
</evidence>
<evidence type="ECO:0000256" key="12">
    <source>
        <dbReference type="ARBA" id="ARBA00033270"/>
    </source>
</evidence>
<dbReference type="GO" id="GO:0009252">
    <property type="term" value="P:peptidoglycan biosynthetic process"/>
    <property type="evidence" value="ECO:0007669"/>
    <property type="project" value="UniProtKB-KW"/>
</dbReference>
<dbReference type="GO" id="GO:0015648">
    <property type="term" value="F:lipid-linked peptidoglycan transporter activity"/>
    <property type="evidence" value="ECO:0007669"/>
    <property type="project" value="TreeGrafter"/>
</dbReference>
<keyword evidence="15" id="KW-1185">Reference proteome</keyword>
<keyword evidence="10" id="KW-0961">Cell wall biogenesis/degradation</keyword>
<dbReference type="NCBIfam" id="NF037961">
    <property type="entry name" value="RodA_shape"/>
    <property type="match status" value="1"/>
</dbReference>
<dbReference type="Proteomes" id="UP000251402">
    <property type="component" value="Chromosome"/>
</dbReference>
<gene>
    <name evidence="14" type="primary">rodA</name>
    <name evidence="14" type="ORF">DEO27_030350</name>
</gene>
<evidence type="ECO:0000256" key="5">
    <source>
        <dbReference type="ARBA" id="ARBA00022692"/>
    </source>
</evidence>
<dbReference type="GO" id="GO:0051301">
    <property type="term" value="P:cell division"/>
    <property type="evidence" value="ECO:0007669"/>
    <property type="project" value="InterPro"/>
</dbReference>
<evidence type="ECO:0000256" key="6">
    <source>
        <dbReference type="ARBA" id="ARBA00022960"/>
    </source>
</evidence>
<evidence type="ECO:0000256" key="10">
    <source>
        <dbReference type="ARBA" id="ARBA00023316"/>
    </source>
</evidence>
<evidence type="ECO:0000313" key="14">
    <source>
        <dbReference type="EMBL" id="QEM14140.1"/>
    </source>
</evidence>